<comment type="caution">
    <text evidence="3">The sequence shown here is derived from an EMBL/GenBank/DDBJ whole genome shotgun (WGS) entry which is preliminary data.</text>
</comment>
<dbReference type="OrthoDB" id="9804312at2"/>
<proteinExistence type="predicted"/>
<dbReference type="PANTHER" id="PTHR43861">
    <property type="entry name" value="TRANS-ACONITATE 2-METHYLTRANSFERASE-RELATED"/>
    <property type="match status" value="1"/>
</dbReference>
<dbReference type="AlphaFoldDB" id="A0A3R9WRT4"/>
<dbReference type="EMBL" id="RBVX01000016">
    <property type="protein sequence ID" value="RSL32237.1"/>
    <property type="molecule type" value="Genomic_DNA"/>
</dbReference>
<sequence>MKKMRQIRERARHYYTHLYHNHTLFEKGSWLETPSETIQKYIPVIQKTPHSKVLDLGCGPGRHAIPVAKAISPQGGQVVAVDYLPEAIEQLKMYSFQYEVENSVQTEVAEVEKIDIPEQSFDWVFAVSLLEYVSSEAALLQLLLRIEAGVISKRYVTFVIDTDIKEREAGTEKMLEPLVEQNMEASEMKKYLRQAFASWRIVVEKEEQHNIVMNREQRTIEQSKKVITFLAQKY</sequence>
<dbReference type="GO" id="GO:0032259">
    <property type="term" value="P:methylation"/>
    <property type="evidence" value="ECO:0007669"/>
    <property type="project" value="UniProtKB-KW"/>
</dbReference>
<dbReference type="SUPFAM" id="SSF53335">
    <property type="entry name" value="S-adenosyl-L-methionine-dependent methyltransferases"/>
    <property type="match status" value="1"/>
</dbReference>
<reference evidence="3 4" key="1">
    <citation type="submission" date="2018-10" db="EMBL/GenBank/DDBJ databases">
        <title>Draft genome sequence of Bacillus salarius IM0101, isolated from a hypersaline soil in Inner Mongolia, China.</title>
        <authorList>
            <person name="Yamprayoonswat W."/>
            <person name="Boonvisut S."/>
            <person name="Jumpathong W."/>
            <person name="Sittihan S."/>
            <person name="Ruangsuj P."/>
            <person name="Wanthongcharoen S."/>
            <person name="Thongpramul N."/>
            <person name="Pimmason S."/>
            <person name="Yu B."/>
            <person name="Yasawong M."/>
        </authorList>
    </citation>
    <scope>NUCLEOTIDE SEQUENCE [LARGE SCALE GENOMIC DNA]</scope>
    <source>
        <strain evidence="3 4">IM0101</strain>
    </source>
</reference>
<accession>A0A3R9WRT4</accession>
<keyword evidence="1 3" id="KW-0808">Transferase</keyword>
<gene>
    <name evidence="3" type="ORF">D7Z54_16410</name>
</gene>
<dbReference type="Pfam" id="PF13649">
    <property type="entry name" value="Methyltransf_25"/>
    <property type="match status" value="1"/>
</dbReference>
<evidence type="ECO:0000313" key="4">
    <source>
        <dbReference type="Proteomes" id="UP000275076"/>
    </source>
</evidence>
<keyword evidence="3" id="KW-0489">Methyltransferase</keyword>
<keyword evidence="4" id="KW-1185">Reference proteome</keyword>
<dbReference type="Proteomes" id="UP000275076">
    <property type="component" value="Unassembled WGS sequence"/>
</dbReference>
<name>A0A3R9WRT4_9BACI</name>
<feature type="domain" description="Methyltransferase" evidence="2">
    <location>
        <begin position="53"/>
        <end position="141"/>
    </location>
</feature>
<evidence type="ECO:0000256" key="1">
    <source>
        <dbReference type="ARBA" id="ARBA00022679"/>
    </source>
</evidence>
<evidence type="ECO:0000313" key="3">
    <source>
        <dbReference type="EMBL" id="RSL32237.1"/>
    </source>
</evidence>
<dbReference type="Gene3D" id="3.40.50.150">
    <property type="entry name" value="Vaccinia Virus protein VP39"/>
    <property type="match status" value="1"/>
</dbReference>
<protein>
    <submittedName>
        <fullName evidence="3">Class I SAM-dependent methyltransferase</fullName>
    </submittedName>
</protein>
<dbReference type="InterPro" id="IPR029063">
    <property type="entry name" value="SAM-dependent_MTases_sf"/>
</dbReference>
<dbReference type="CDD" id="cd02440">
    <property type="entry name" value="AdoMet_MTases"/>
    <property type="match status" value="1"/>
</dbReference>
<organism evidence="3 4">
    <name type="scientific">Salibacterium salarium</name>
    <dbReference type="NCBI Taxonomy" id="284579"/>
    <lineage>
        <taxon>Bacteria</taxon>
        <taxon>Bacillati</taxon>
        <taxon>Bacillota</taxon>
        <taxon>Bacilli</taxon>
        <taxon>Bacillales</taxon>
        <taxon>Bacillaceae</taxon>
    </lineage>
</organism>
<dbReference type="InterPro" id="IPR041698">
    <property type="entry name" value="Methyltransf_25"/>
</dbReference>
<evidence type="ECO:0000259" key="2">
    <source>
        <dbReference type="Pfam" id="PF13649"/>
    </source>
</evidence>
<dbReference type="GO" id="GO:0008168">
    <property type="term" value="F:methyltransferase activity"/>
    <property type="evidence" value="ECO:0007669"/>
    <property type="project" value="UniProtKB-KW"/>
</dbReference>